<protein>
    <submittedName>
        <fullName evidence="2">Uncharacterized protein</fullName>
    </submittedName>
</protein>
<dbReference type="Proteomes" id="UP000198211">
    <property type="component" value="Unassembled WGS sequence"/>
</dbReference>
<organism evidence="2 3">
    <name type="scientific">Phytophthora megakarya</name>
    <dbReference type="NCBI Taxonomy" id="4795"/>
    <lineage>
        <taxon>Eukaryota</taxon>
        <taxon>Sar</taxon>
        <taxon>Stramenopiles</taxon>
        <taxon>Oomycota</taxon>
        <taxon>Peronosporomycetes</taxon>
        <taxon>Peronosporales</taxon>
        <taxon>Peronosporaceae</taxon>
        <taxon>Phytophthora</taxon>
    </lineage>
</organism>
<dbReference type="OrthoDB" id="372624at2759"/>
<feature type="region of interest" description="Disordered" evidence="1">
    <location>
        <begin position="74"/>
        <end position="118"/>
    </location>
</feature>
<evidence type="ECO:0000313" key="2">
    <source>
        <dbReference type="EMBL" id="OWZ20399.1"/>
    </source>
</evidence>
<feature type="compositionally biased region" description="Polar residues" evidence="1">
    <location>
        <begin position="96"/>
        <end position="109"/>
    </location>
</feature>
<name>A0A225WTG3_9STRA</name>
<evidence type="ECO:0000313" key="3">
    <source>
        <dbReference type="Proteomes" id="UP000198211"/>
    </source>
</evidence>
<gene>
    <name evidence="2" type="ORF">PHMEG_0005188</name>
</gene>
<keyword evidence="3" id="KW-1185">Reference proteome</keyword>
<evidence type="ECO:0000256" key="1">
    <source>
        <dbReference type="SAM" id="MobiDB-lite"/>
    </source>
</evidence>
<sequence>MPEIKNKIQSILNRTDCSESQKVAMIARLLSNTNAINNTNALGASGPIPDSASTQNSNAVLSALAADPGMLNSSDMLIDTETPIPMPAALAAPPANVTTSPTLAPQGQFQPPPASSQP</sequence>
<dbReference type="EMBL" id="NBNE01000328">
    <property type="protein sequence ID" value="OWZ20399.1"/>
    <property type="molecule type" value="Genomic_DNA"/>
</dbReference>
<accession>A0A225WTG3</accession>
<proteinExistence type="predicted"/>
<reference evidence="3" key="1">
    <citation type="submission" date="2017-03" db="EMBL/GenBank/DDBJ databases">
        <title>Phytopthora megakarya and P. palmivora, two closely related causual agents of cacao black pod achieved similar genome size and gene model numbers by different mechanisms.</title>
        <authorList>
            <person name="Ali S."/>
            <person name="Shao J."/>
            <person name="Larry D.J."/>
            <person name="Kronmiller B."/>
            <person name="Shen D."/>
            <person name="Strem M.D."/>
            <person name="Melnick R.L."/>
            <person name="Guiltinan M.J."/>
            <person name="Tyler B.M."/>
            <person name="Meinhardt L.W."/>
            <person name="Bailey B.A."/>
        </authorList>
    </citation>
    <scope>NUCLEOTIDE SEQUENCE [LARGE SCALE GENOMIC DNA]</scope>
    <source>
        <strain evidence="3">zdho120</strain>
    </source>
</reference>
<comment type="caution">
    <text evidence="2">The sequence shown here is derived from an EMBL/GenBank/DDBJ whole genome shotgun (WGS) entry which is preliminary data.</text>
</comment>
<dbReference type="AlphaFoldDB" id="A0A225WTG3"/>